<dbReference type="PROSITE" id="PS00662">
    <property type="entry name" value="T2SP_E"/>
    <property type="match status" value="1"/>
</dbReference>
<dbReference type="PANTHER" id="PTHR30258:SF2">
    <property type="entry name" value="COMG OPERON PROTEIN 1"/>
    <property type="match status" value="1"/>
</dbReference>
<dbReference type="SMART" id="SM00382">
    <property type="entry name" value="AAA"/>
    <property type="match status" value="1"/>
</dbReference>
<name>A0ABU9BCA8_9BURK</name>
<keyword evidence="6" id="KW-1185">Reference proteome</keyword>
<keyword evidence="2" id="KW-0547">Nucleotide-binding</keyword>
<dbReference type="EMBL" id="JBBUTF010000009">
    <property type="protein sequence ID" value="MEK8026744.1"/>
    <property type="molecule type" value="Genomic_DNA"/>
</dbReference>
<evidence type="ECO:0000313" key="5">
    <source>
        <dbReference type="EMBL" id="MEK8026744.1"/>
    </source>
</evidence>
<comment type="similarity">
    <text evidence="1">Belongs to the GSP E family.</text>
</comment>
<dbReference type="Proteomes" id="UP001368500">
    <property type="component" value="Unassembled WGS sequence"/>
</dbReference>
<dbReference type="InterPro" id="IPR037257">
    <property type="entry name" value="T2SS_E_N_sf"/>
</dbReference>
<dbReference type="Pfam" id="PF00437">
    <property type="entry name" value="T2SSE"/>
    <property type="match status" value="1"/>
</dbReference>
<dbReference type="InterPro" id="IPR001482">
    <property type="entry name" value="T2SS/T4SS_dom"/>
</dbReference>
<reference evidence="5 6" key="1">
    <citation type="submission" date="2024-04" db="EMBL/GenBank/DDBJ databases">
        <title>Novel species of the genus Ideonella isolated from streams.</title>
        <authorList>
            <person name="Lu H."/>
        </authorList>
    </citation>
    <scope>NUCLEOTIDE SEQUENCE [LARGE SCALE GENOMIC DNA]</scope>
    <source>
        <strain evidence="5 6">BYS139W</strain>
    </source>
</reference>
<evidence type="ECO:0000256" key="3">
    <source>
        <dbReference type="ARBA" id="ARBA00022840"/>
    </source>
</evidence>
<evidence type="ECO:0000259" key="4">
    <source>
        <dbReference type="PROSITE" id="PS00662"/>
    </source>
</evidence>
<protein>
    <submittedName>
        <fullName evidence="5">GspE/PulE family protein</fullName>
    </submittedName>
</protein>
<accession>A0ABU9BCA8</accession>
<dbReference type="InterPro" id="IPR027417">
    <property type="entry name" value="P-loop_NTPase"/>
</dbReference>
<feature type="domain" description="Bacterial type II secretion system protein E" evidence="4">
    <location>
        <begin position="358"/>
        <end position="372"/>
    </location>
</feature>
<dbReference type="SUPFAM" id="SSF160246">
    <property type="entry name" value="EspE N-terminal domain-like"/>
    <property type="match status" value="1"/>
</dbReference>
<dbReference type="Gene3D" id="3.30.300.160">
    <property type="entry name" value="Type II secretion system, protein E, N-terminal domain"/>
    <property type="match status" value="1"/>
</dbReference>
<dbReference type="CDD" id="cd01129">
    <property type="entry name" value="PulE-GspE-like"/>
    <property type="match status" value="1"/>
</dbReference>
<dbReference type="PANTHER" id="PTHR30258">
    <property type="entry name" value="TYPE II SECRETION SYSTEM PROTEIN GSPE-RELATED"/>
    <property type="match status" value="1"/>
</dbReference>
<proteinExistence type="inferred from homology"/>
<sequence>MLLSAALQAGLTDPATVSRLRPLARAQRISLLESLARELRLPPAAFWQALAQQRALPWLDLAGLQADEALLRRLPAVLLQKHAMVPVRDAQGQGWLAVSDPDDRIGPQTVQRLLGIELRSGLAEPDALSALLQRETGRPAQSTGSPRAAEEDATQLLDRLMKDSLLRRATDIHVEAGEPGHALRLRVDGVLQPWGLPLARTLGEALVSRIKVLAGMDISESRAPQDGGMKFAIAQWDGDAVDVRVASMPTRHGERLTLRLLGSTSQGGSVLGLDQLGMPPDVLEPLRERLARPHGIVLVTGPTGSGKSTTLYAALRELDHQRLNILTIEDPVEQEMAGISQVGVSAKMGFAEALRSFLRHDPDIILVGEVRDADTADTALKAAATGHLVLSSLHTNSAAGAVSRLVNIGCERYMIADTLAGVIAQRLVRRLCGHCALSRPLAAAERALLGDAPWPADAVQRVPVGCPHCLGTGYRGRLGLYEGLWLDADLAAAVARGAGERELSRLARQRQRLYALADDARAKVLAGLTSLAEARAYLHRDEAPPSP</sequence>
<evidence type="ECO:0000256" key="2">
    <source>
        <dbReference type="ARBA" id="ARBA00022741"/>
    </source>
</evidence>
<dbReference type="Gene3D" id="3.30.450.90">
    <property type="match status" value="1"/>
</dbReference>
<comment type="caution">
    <text evidence="5">The sequence shown here is derived from an EMBL/GenBank/DDBJ whole genome shotgun (WGS) entry which is preliminary data.</text>
</comment>
<evidence type="ECO:0000313" key="6">
    <source>
        <dbReference type="Proteomes" id="UP001368500"/>
    </source>
</evidence>
<dbReference type="RefSeq" id="WP_341374525.1">
    <property type="nucleotide sequence ID" value="NZ_JBBUTF010000009.1"/>
</dbReference>
<dbReference type="InterPro" id="IPR007831">
    <property type="entry name" value="T2SS_GspE_N"/>
</dbReference>
<dbReference type="InterPro" id="IPR003593">
    <property type="entry name" value="AAA+_ATPase"/>
</dbReference>
<dbReference type="Gene3D" id="3.40.50.300">
    <property type="entry name" value="P-loop containing nucleotide triphosphate hydrolases"/>
    <property type="match status" value="1"/>
</dbReference>
<organism evidence="5 6">
    <name type="scientific">Pseudaquabacterium rugosum</name>
    <dbReference type="NCBI Taxonomy" id="2984194"/>
    <lineage>
        <taxon>Bacteria</taxon>
        <taxon>Pseudomonadati</taxon>
        <taxon>Pseudomonadota</taxon>
        <taxon>Betaproteobacteria</taxon>
        <taxon>Burkholderiales</taxon>
        <taxon>Sphaerotilaceae</taxon>
        <taxon>Pseudaquabacterium</taxon>
    </lineage>
</organism>
<keyword evidence="3" id="KW-0067">ATP-binding</keyword>
<gene>
    <name evidence="5" type="ORF">AACH11_12300</name>
</gene>
<evidence type="ECO:0000256" key="1">
    <source>
        <dbReference type="ARBA" id="ARBA00006611"/>
    </source>
</evidence>
<dbReference type="SUPFAM" id="SSF52540">
    <property type="entry name" value="P-loop containing nucleoside triphosphate hydrolases"/>
    <property type="match status" value="1"/>
</dbReference>
<dbReference type="Pfam" id="PF05157">
    <property type="entry name" value="MshEN"/>
    <property type="match status" value="1"/>
</dbReference>